<dbReference type="EMBL" id="OCST01000004">
    <property type="protein sequence ID" value="SOE69877.1"/>
    <property type="molecule type" value="Genomic_DNA"/>
</dbReference>
<organism evidence="2 3">
    <name type="scientific">Salinibacterium xinjiangense</name>
    <dbReference type="NCBI Taxonomy" id="386302"/>
    <lineage>
        <taxon>Bacteria</taxon>
        <taxon>Bacillati</taxon>
        <taxon>Actinomycetota</taxon>
        <taxon>Actinomycetes</taxon>
        <taxon>Micrococcales</taxon>
        <taxon>Microbacteriaceae</taxon>
        <taxon>Salinibacterium</taxon>
    </lineage>
</organism>
<name>A0A2C8ZVK6_9MICO</name>
<dbReference type="Proteomes" id="UP000219440">
    <property type="component" value="Unassembled WGS sequence"/>
</dbReference>
<accession>A0A2C8ZVK6</accession>
<evidence type="ECO:0000313" key="3">
    <source>
        <dbReference type="Proteomes" id="UP000219440"/>
    </source>
</evidence>
<feature type="transmembrane region" description="Helical" evidence="1">
    <location>
        <begin position="6"/>
        <end position="24"/>
    </location>
</feature>
<keyword evidence="1" id="KW-0812">Transmembrane</keyword>
<dbReference type="AlphaFoldDB" id="A0A2C8ZVK6"/>
<keyword evidence="1" id="KW-1133">Transmembrane helix</keyword>
<gene>
    <name evidence="2" type="ORF">SAMN06296378_2081</name>
</gene>
<keyword evidence="3" id="KW-1185">Reference proteome</keyword>
<proteinExistence type="predicted"/>
<evidence type="ECO:0000313" key="2">
    <source>
        <dbReference type="EMBL" id="SOE69877.1"/>
    </source>
</evidence>
<keyword evidence="1" id="KW-0472">Membrane</keyword>
<protein>
    <submittedName>
        <fullName evidence="2">Uncharacterized protein</fullName>
    </submittedName>
</protein>
<reference evidence="2 3" key="1">
    <citation type="submission" date="2017-09" db="EMBL/GenBank/DDBJ databases">
        <authorList>
            <person name="Ehlers B."/>
            <person name="Leendertz F.H."/>
        </authorList>
    </citation>
    <scope>NUCLEOTIDE SEQUENCE [LARGE SCALE GENOMIC DNA]</scope>
    <source>
        <strain evidence="2 3">CGMCC 1.05381</strain>
    </source>
</reference>
<sequence length="69" mass="7369">MELVVEFAAASLAVLIVGSIALVVRVRRRQPQVRDETVRAGVSDPQDQFTAASRATGVNAWMRPSGGGF</sequence>
<evidence type="ECO:0000256" key="1">
    <source>
        <dbReference type="SAM" id="Phobius"/>
    </source>
</evidence>